<protein>
    <submittedName>
        <fullName evidence="1">Uncharacterized protein</fullName>
    </submittedName>
</protein>
<proteinExistence type="predicted"/>
<dbReference type="EMBL" id="JANPWB010000005">
    <property type="protein sequence ID" value="KAJ1187474.1"/>
    <property type="molecule type" value="Genomic_DNA"/>
</dbReference>
<sequence length="131" mass="14697">MSRGRSASSAYRPTPAKGICWRRVGPRGKQRVLRSPDDLEERGRAWRRTGQSLDAPHQTVLSVAADRRKRLHVFLRGLRIVFPDKPQLLLADAKKQAGPRESKKGETVITDSEIIFVFVLPSLSENPVRSG</sequence>
<comment type="caution">
    <text evidence="1">The sequence shown here is derived from an EMBL/GenBank/DDBJ whole genome shotgun (WGS) entry which is preliminary data.</text>
</comment>
<evidence type="ECO:0000313" key="1">
    <source>
        <dbReference type="EMBL" id="KAJ1187474.1"/>
    </source>
</evidence>
<organism evidence="1 2">
    <name type="scientific">Pleurodeles waltl</name>
    <name type="common">Iberian ribbed newt</name>
    <dbReference type="NCBI Taxonomy" id="8319"/>
    <lineage>
        <taxon>Eukaryota</taxon>
        <taxon>Metazoa</taxon>
        <taxon>Chordata</taxon>
        <taxon>Craniata</taxon>
        <taxon>Vertebrata</taxon>
        <taxon>Euteleostomi</taxon>
        <taxon>Amphibia</taxon>
        <taxon>Batrachia</taxon>
        <taxon>Caudata</taxon>
        <taxon>Salamandroidea</taxon>
        <taxon>Salamandridae</taxon>
        <taxon>Pleurodelinae</taxon>
        <taxon>Pleurodeles</taxon>
    </lineage>
</organism>
<name>A0AAV7UEF5_PLEWA</name>
<reference evidence="1" key="1">
    <citation type="journal article" date="2022" name="bioRxiv">
        <title>Sequencing and chromosome-scale assembly of the giantPleurodeles waltlgenome.</title>
        <authorList>
            <person name="Brown T."/>
            <person name="Elewa A."/>
            <person name="Iarovenko S."/>
            <person name="Subramanian E."/>
            <person name="Araus A.J."/>
            <person name="Petzold A."/>
            <person name="Susuki M."/>
            <person name="Suzuki K.-i.T."/>
            <person name="Hayashi T."/>
            <person name="Toyoda A."/>
            <person name="Oliveira C."/>
            <person name="Osipova E."/>
            <person name="Leigh N.D."/>
            <person name="Simon A."/>
            <person name="Yun M.H."/>
        </authorList>
    </citation>
    <scope>NUCLEOTIDE SEQUENCE</scope>
    <source>
        <strain evidence="1">20211129_DDA</strain>
        <tissue evidence="1">Liver</tissue>
    </source>
</reference>
<dbReference type="AlphaFoldDB" id="A0AAV7UEF5"/>
<keyword evidence="2" id="KW-1185">Reference proteome</keyword>
<evidence type="ECO:0000313" key="2">
    <source>
        <dbReference type="Proteomes" id="UP001066276"/>
    </source>
</evidence>
<gene>
    <name evidence="1" type="ORF">NDU88_004250</name>
</gene>
<accession>A0AAV7UEF5</accession>
<dbReference type="Proteomes" id="UP001066276">
    <property type="component" value="Chromosome 3_1"/>
</dbReference>